<protein>
    <recommendedName>
        <fullName evidence="4">PS II complex 12 kDa extrinsic protein</fullName>
    </recommendedName>
</protein>
<feature type="region of interest" description="Disordered" evidence="1">
    <location>
        <begin position="127"/>
        <end position="146"/>
    </location>
</feature>
<feature type="compositionally biased region" description="Basic and acidic residues" evidence="1">
    <location>
        <begin position="134"/>
        <end position="146"/>
    </location>
</feature>
<sequence>MPRPLGVRAAICLACVAVATAALGAGTGEDKLLLVVMTPRRTELLRENMTAFKGDIMRAIAAREGDPQRQRKYRLESDLEATKDSILASETQGFFVRYSVEYPPRYAIDSQRHFAFGRRPPVFEMRRQASSMKDAPRVEKPRPERADVATMPAGVTSIEGIPLPDYLSQVQRKTVSKLSDMSVLGTRSSGRTHRREFTFNKRQASFSSRGNSVATLPRVPSKTGTISGLSSGKETPDREGVISMLHSDISG</sequence>
<accession>A0A7S2JGQ5</accession>
<feature type="chain" id="PRO_5031086800" description="PS II complex 12 kDa extrinsic protein" evidence="2">
    <location>
        <begin position="22"/>
        <end position="251"/>
    </location>
</feature>
<reference evidence="3" key="1">
    <citation type="submission" date="2021-01" db="EMBL/GenBank/DDBJ databases">
        <authorList>
            <person name="Corre E."/>
            <person name="Pelletier E."/>
            <person name="Niang G."/>
            <person name="Scheremetjew M."/>
            <person name="Finn R."/>
            <person name="Kale V."/>
            <person name="Holt S."/>
            <person name="Cochrane G."/>
            <person name="Meng A."/>
            <person name="Brown T."/>
            <person name="Cohen L."/>
        </authorList>
    </citation>
    <scope>NUCLEOTIDE SEQUENCE</scope>
    <source>
        <strain evidence="3">RCC3387</strain>
    </source>
</reference>
<keyword evidence="2" id="KW-0732">Signal</keyword>
<feature type="signal peptide" evidence="2">
    <location>
        <begin position="1"/>
        <end position="21"/>
    </location>
</feature>
<evidence type="ECO:0000256" key="1">
    <source>
        <dbReference type="SAM" id="MobiDB-lite"/>
    </source>
</evidence>
<dbReference type="AlphaFoldDB" id="A0A7S2JGQ5"/>
<evidence type="ECO:0000256" key="2">
    <source>
        <dbReference type="SAM" id="SignalP"/>
    </source>
</evidence>
<organism evidence="3">
    <name type="scientific">Zooxanthella nutricula</name>
    <dbReference type="NCBI Taxonomy" id="1333877"/>
    <lineage>
        <taxon>Eukaryota</taxon>
        <taxon>Sar</taxon>
        <taxon>Alveolata</taxon>
        <taxon>Dinophyceae</taxon>
        <taxon>Peridiniales</taxon>
        <taxon>Peridiniales incertae sedis</taxon>
        <taxon>Zooxanthella</taxon>
    </lineage>
</organism>
<feature type="region of interest" description="Disordered" evidence="1">
    <location>
        <begin position="207"/>
        <end position="237"/>
    </location>
</feature>
<evidence type="ECO:0000313" key="3">
    <source>
        <dbReference type="EMBL" id="CAD9547385.1"/>
    </source>
</evidence>
<name>A0A7S2JGQ5_9DINO</name>
<proteinExistence type="predicted"/>
<evidence type="ECO:0008006" key="4">
    <source>
        <dbReference type="Google" id="ProtNLM"/>
    </source>
</evidence>
<dbReference type="EMBL" id="HBGW01028158">
    <property type="protein sequence ID" value="CAD9547385.1"/>
    <property type="molecule type" value="Transcribed_RNA"/>
</dbReference>
<gene>
    <name evidence="3" type="ORF">BRAN1462_LOCUS17917</name>
</gene>
<feature type="compositionally biased region" description="Polar residues" evidence="1">
    <location>
        <begin position="222"/>
        <end position="233"/>
    </location>
</feature>